<gene>
    <name evidence="1" type="ORF">ACM46_11065</name>
</gene>
<dbReference type="AlphaFoldDB" id="A0A0J7IF53"/>
<dbReference type="InterPro" id="IPR059231">
    <property type="entry name" value="Leader_pinensin"/>
</dbReference>
<reference evidence="1 2" key="1">
    <citation type="journal article" date="2013" name="Int. J. Syst. Evol. Microbiol.">
        <title>Chryseobacterium angstadtii sp. nov., isolated from a newt tank.</title>
        <authorList>
            <person name="Kirk K.E."/>
            <person name="Hoffman J.A."/>
            <person name="Smith K.A."/>
            <person name="Strahan B.L."/>
            <person name="Failor K.C."/>
            <person name="Krebs J.E."/>
            <person name="Gale A.N."/>
            <person name="Do T.D."/>
            <person name="Sontag T.C."/>
            <person name="Batties A.M."/>
            <person name="Mistiszyn K."/>
            <person name="Newman J.D."/>
        </authorList>
    </citation>
    <scope>NUCLEOTIDE SEQUENCE [LARGE SCALE GENOMIC DNA]</scope>
    <source>
        <strain evidence="1 2">KM</strain>
    </source>
</reference>
<dbReference type="Proteomes" id="UP000036261">
    <property type="component" value="Unassembled WGS sequence"/>
</dbReference>
<dbReference type="NCBIfam" id="NF038180">
    <property type="entry name" value="leader_pinensin"/>
    <property type="match status" value="1"/>
</dbReference>
<keyword evidence="2" id="KW-1185">Reference proteome</keyword>
<comment type="caution">
    <text evidence="1">The sequence shown here is derived from an EMBL/GenBank/DDBJ whole genome shotgun (WGS) entry which is preliminary data.</text>
</comment>
<evidence type="ECO:0000313" key="1">
    <source>
        <dbReference type="EMBL" id="KMQ64767.1"/>
    </source>
</evidence>
<proteinExistence type="predicted"/>
<name>A0A0J7IF53_9FLAO</name>
<organism evidence="1 2">
    <name type="scientific">Chryseobacterium angstadtii</name>
    <dbReference type="NCBI Taxonomy" id="558151"/>
    <lineage>
        <taxon>Bacteria</taxon>
        <taxon>Pseudomonadati</taxon>
        <taxon>Bacteroidota</taxon>
        <taxon>Flavobacteriia</taxon>
        <taxon>Flavobacteriales</taxon>
        <taxon>Weeksellaceae</taxon>
        <taxon>Chryseobacterium group</taxon>
        <taxon>Chryseobacterium</taxon>
    </lineage>
</organism>
<protein>
    <submittedName>
        <fullName evidence="1">Uncharacterized protein</fullName>
    </submittedName>
</protein>
<accession>A0A0J7IF53</accession>
<sequence length="94" mass="10562">MQHCCSKIIIFTTRESRNPRTVGQIKKCFIMENNKKMKLNIDDLKIESFVTALDKDLSKKLQGGLGIAPAGDHDHPTHTIKTQDKLHVCGTVQC</sequence>
<dbReference type="PATRIC" id="fig|558151.6.peg.2339"/>
<dbReference type="EMBL" id="LFND01000003">
    <property type="protein sequence ID" value="KMQ64767.1"/>
    <property type="molecule type" value="Genomic_DNA"/>
</dbReference>
<evidence type="ECO:0000313" key="2">
    <source>
        <dbReference type="Proteomes" id="UP000036261"/>
    </source>
</evidence>
<dbReference type="STRING" id="558151.ACM46_11065"/>